<evidence type="ECO:0000313" key="2">
    <source>
        <dbReference type="Proteomes" id="UP000249165"/>
    </source>
</evidence>
<dbReference type="OrthoDB" id="7840396at2"/>
<sequence length="219" mass="24585">MIVVIQCAGSKQANAGSLSAPDGSPVRFVAHPELAPDDGAFYAKPDDQCNDDTTWRDLLLKINRGEAEPPPNLLEAGSLYRPSVYGALLKHVGREKLYVLSAGWGLVCSDFLLPDYDITFSGQAEGFKRRRKADRYEDFSMLPPDSDEPILFFGSKDYLPIFRQLSAGHRGQRIVLFRSIEQPDCPECDTVRYDTPRRTNWHYEAAESYIAGNLQLPVR</sequence>
<accession>A0A327XLZ7</accession>
<comment type="caution">
    <text evidence="1">The sequence shown here is derived from an EMBL/GenBank/DDBJ whole genome shotgun (WGS) entry which is preliminary data.</text>
</comment>
<dbReference type="Proteomes" id="UP000249165">
    <property type="component" value="Unassembled WGS sequence"/>
</dbReference>
<evidence type="ECO:0000313" key="1">
    <source>
        <dbReference type="EMBL" id="RAK08205.1"/>
    </source>
</evidence>
<organism evidence="1 2">
    <name type="scientific">Salipiger aestuarii</name>
    <dbReference type="NCBI Taxonomy" id="568098"/>
    <lineage>
        <taxon>Bacteria</taxon>
        <taxon>Pseudomonadati</taxon>
        <taxon>Pseudomonadota</taxon>
        <taxon>Alphaproteobacteria</taxon>
        <taxon>Rhodobacterales</taxon>
        <taxon>Roseobacteraceae</taxon>
        <taxon>Salipiger</taxon>
    </lineage>
</organism>
<keyword evidence="2" id="KW-1185">Reference proteome</keyword>
<dbReference type="RefSeq" id="WP_146609996.1">
    <property type="nucleotide sequence ID" value="NZ_LIQE01000102.1"/>
</dbReference>
<proteinExistence type="predicted"/>
<dbReference type="AlphaFoldDB" id="A0A327XLZ7"/>
<dbReference type="EMBL" id="QLMG01000084">
    <property type="protein sequence ID" value="RAK08205.1"/>
    <property type="molecule type" value="Genomic_DNA"/>
</dbReference>
<protein>
    <submittedName>
        <fullName evidence="1">Uncharacterized protein</fullName>
    </submittedName>
</protein>
<gene>
    <name evidence="1" type="ORF">ATI53_10844</name>
</gene>
<reference evidence="1 2" key="1">
    <citation type="submission" date="2018-06" db="EMBL/GenBank/DDBJ databases">
        <title>Genomic Encyclopedia of Archaeal and Bacterial Type Strains, Phase II (KMG-II): from individual species to whole genera.</title>
        <authorList>
            <person name="Goeker M."/>
        </authorList>
    </citation>
    <scope>NUCLEOTIDE SEQUENCE [LARGE SCALE GENOMIC DNA]</scope>
    <source>
        <strain evidence="1 2">DSM 22011</strain>
    </source>
</reference>
<name>A0A327XLZ7_9RHOB</name>